<evidence type="ECO:0000256" key="2">
    <source>
        <dbReference type="ARBA" id="ARBA00022737"/>
    </source>
</evidence>
<keyword evidence="1" id="KW-0853">WD repeat</keyword>
<accession>A0A0P1BNJ3</accession>
<feature type="compositionally biased region" description="Basic and acidic residues" evidence="3">
    <location>
        <begin position="710"/>
        <end position="723"/>
    </location>
</feature>
<evidence type="ECO:0000313" key="5">
    <source>
        <dbReference type="Proteomes" id="UP000054845"/>
    </source>
</evidence>
<dbReference type="SUPFAM" id="SSF50998">
    <property type="entry name" value="Quinoprotein alcohol dehydrogenase-like"/>
    <property type="match status" value="1"/>
</dbReference>
<feature type="compositionally biased region" description="Low complexity" evidence="3">
    <location>
        <begin position="323"/>
        <end position="343"/>
    </location>
</feature>
<dbReference type="GO" id="GO:0005737">
    <property type="term" value="C:cytoplasm"/>
    <property type="evidence" value="ECO:0007669"/>
    <property type="project" value="UniProtKB-ARBA"/>
</dbReference>
<sequence length="817" mass="86379">MMPLPRHTLSSHVSAPLFTWASCTSLRGDVSDEAATRPDSHLQVHEVMGARDSRSASNLYVCATDDGFIILRAAPLKIVARRNFSPSQGGLSFACAVDSSSLLVLVGGGRVPFFAPNKVVLWDEAAGSSIAVASSSTSAGPPDEDQASTVFDAGSAQAPGQIYRRQSSSQVPAISGTPTVSASSRALDLKGMEARRRVAAWARESGHPDLHLSSAASEAHEDDASSIASSSRDSKGRQRSGTLSSLLHGNLSAHELIGDVEDESEEDDGLSLRESSQELATDPADLELRGMSASQLHQLSNEASTKFSDGSAALGKLSSDSASFRMDSSQHGNSQSRSISASSAGLDDPFAFHSGEDAGSSSSRSASSDGGASYRGEQSTQEDVNKTSQQAERVQRDATSRTSEIGSAAGLARHLDDLSLEQAASGAQMDRSITTSITGSELPAAARERRTASMRADTIPIPERTAVSHADRGIAEGKGREVAELEFGEAVQGVRVKSFRQGTDQRSTMLVALLKTQAHVFELADQPNEKKSDAVPGATSRPMSVRQVAKLDIAAKVSPSSIAISSHAGAHSSSVTSLALSQDGSLLATASARGTLIRIWAVTRSASHNDGGRVKTQIAPSLLREFRRGTDQAGILDSATDENHRSDTVAAQKDSSRVEAVGGGEQRSTEGAWAAMRARVGDVLKGEASIEERIFLSWIRADAPMTSTSHDAETDRVKKRAQDEDPSLAPRSRDGKYHLVALTSSGGYYRIALAARPDTSHGVIESSKETSSVVLDMYKESEEGASTSAEPKKEKRGKSFGCELVEFSRFGSEMDEW</sequence>
<feature type="region of interest" description="Disordered" evidence="3">
    <location>
        <begin position="426"/>
        <end position="451"/>
    </location>
</feature>
<dbReference type="Proteomes" id="UP000054845">
    <property type="component" value="Unassembled WGS sequence"/>
</dbReference>
<feature type="compositionally biased region" description="Low complexity" evidence="3">
    <location>
        <begin position="357"/>
        <end position="376"/>
    </location>
</feature>
<feature type="compositionally biased region" description="Polar residues" evidence="3">
    <location>
        <begin position="164"/>
        <end position="184"/>
    </location>
</feature>
<dbReference type="InterPro" id="IPR011047">
    <property type="entry name" value="Quinoprotein_ADH-like_sf"/>
</dbReference>
<dbReference type="STRING" id="401625.A0A0P1BNJ3"/>
<feature type="region of interest" description="Disordered" evidence="3">
    <location>
        <begin position="214"/>
        <end position="247"/>
    </location>
</feature>
<dbReference type="InterPro" id="IPR015943">
    <property type="entry name" value="WD40/YVTN_repeat-like_dom_sf"/>
</dbReference>
<protein>
    <submittedName>
        <fullName evidence="4">Uncharacterized conserved protein, contains WD40 repeats</fullName>
    </submittedName>
</protein>
<dbReference type="OrthoDB" id="1667587at2759"/>
<evidence type="ECO:0000313" key="4">
    <source>
        <dbReference type="EMBL" id="CEH18449.1"/>
    </source>
</evidence>
<dbReference type="PROSITE" id="PS51257">
    <property type="entry name" value="PROKAR_LIPOPROTEIN"/>
    <property type="match status" value="1"/>
</dbReference>
<reference evidence="4 5" key="1">
    <citation type="submission" date="2014-09" db="EMBL/GenBank/DDBJ databases">
        <authorList>
            <person name="Magalhaes I.L.F."/>
            <person name="Oliveira U."/>
            <person name="Santos F.R."/>
            <person name="Vidigal T.H.D.A."/>
            <person name="Brescovit A.D."/>
            <person name="Santos A.J."/>
        </authorList>
    </citation>
    <scope>NUCLEOTIDE SEQUENCE [LARGE SCALE GENOMIC DNA]</scope>
</reference>
<proteinExistence type="predicted"/>
<feature type="region of interest" description="Disordered" evidence="3">
    <location>
        <begin position="706"/>
        <end position="732"/>
    </location>
</feature>
<dbReference type="AlphaFoldDB" id="A0A0P1BNJ3"/>
<dbReference type="PANTHER" id="PTHR11227">
    <property type="entry name" value="WD-REPEAT PROTEIN INTERACTING WITH PHOSPHOINOSIDES WIPI -RELATED"/>
    <property type="match status" value="1"/>
</dbReference>
<name>A0A0P1BNJ3_9BASI</name>
<feature type="region of interest" description="Disordered" evidence="3">
    <location>
        <begin position="164"/>
        <end position="188"/>
    </location>
</feature>
<evidence type="ECO:0000256" key="3">
    <source>
        <dbReference type="SAM" id="MobiDB-lite"/>
    </source>
</evidence>
<dbReference type="SMART" id="SM00320">
    <property type="entry name" value="WD40"/>
    <property type="match status" value="1"/>
</dbReference>
<keyword evidence="2" id="KW-0677">Repeat</keyword>
<feature type="compositionally biased region" description="Polar residues" evidence="3">
    <location>
        <begin position="377"/>
        <end position="392"/>
    </location>
</feature>
<dbReference type="EMBL" id="CCYA01000270">
    <property type="protein sequence ID" value="CEH18449.1"/>
    <property type="molecule type" value="Genomic_DNA"/>
</dbReference>
<feature type="region of interest" description="Disordered" evidence="3">
    <location>
        <begin position="639"/>
        <end position="666"/>
    </location>
</feature>
<dbReference type="InterPro" id="IPR001680">
    <property type="entry name" value="WD40_rpt"/>
</dbReference>
<feature type="region of interest" description="Disordered" evidence="3">
    <location>
        <begin position="323"/>
        <end position="408"/>
    </location>
</feature>
<dbReference type="Gene3D" id="2.130.10.10">
    <property type="entry name" value="YVTN repeat-like/Quinoprotein amine dehydrogenase"/>
    <property type="match status" value="1"/>
</dbReference>
<feature type="region of interest" description="Disordered" evidence="3">
    <location>
        <begin position="261"/>
        <end position="280"/>
    </location>
</feature>
<dbReference type="InterPro" id="IPR048720">
    <property type="entry name" value="PROPPIN"/>
</dbReference>
<organism evidence="4 5">
    <name type="scientific">Ceraceosorus bombacis</name>
    <dbReference type="NCBI Taxonomy" id="401625"/>
    <lineage>
        <taxon>Eukaryota</taxon>
        <taxon>Fungi</taxon>
        <taxon>Dikarya</taxon>
        <taxon>Basidiomycota</taxon>
        <taxon>Ustilaginomycotina</taxon>
        <taxon>Exobasidiomycetes</taxon>
        <taxon>Ceraceosorales</taxon>
        <taxon>Ceraceosoraceae</taxon>
        <taxon>Ceraceosorus</taxon>
    </lineage>
</organism>
<keyword evidence="5" id="KW-1185">Reference proteome</keyword>
<evidence type="ECO:0000256" key="1">
    <source>
        <dbReference type="ARBA" id="ARBA00022574"/>
    </source>
</evidence>